<gene>
    <name evidence="1" type="ORF">GDO81_029006</name>
</gene>
<keyword evidence="2" id="KW-1185">Reference proteome</keyword>
<evidence type="ECO:0000313" key="1">
    <source>
        <dbReference type="EMBL" id="KAG8535257.1"/>
    </source>
</evidence>
<proteinExistence type="predicted"/>
<organism evidence="1 2">
    <name type="scientific">Engystomops pustulosus</name>
    <name type="common">Tungara frog</name>
    <name type="synonym">Physalaemus pustulosus</name>
    <dbReference type="NCBI Taxonomy" id="76066"/>
    <lineage>
        <taxon>Eukaryota</taxon>
        <taxon>Metazoa</taxon>
        <taxon>Chordata</taxon>
        <taxon>Craniata</taxon>
        <taxon>Vertebrata</taxon>
        <taxon>Euteleostomi</taxon>
        <taxon>Amphibia</taxon>
        <taxon>Batrachia</taxon>
        <taxon>Anura</taxon>
        <taxon>Neobatrachia</taxon>
        <taxon>Hyloidea</taxon>
        <taxon>Leptodactylidae</taxon>
        <taxon>Leiuperinae</taxon>
        <taxon>Engystomops</taxon>
    </lineage>
</organism>
<reference evidence="1" key="1">
    <citation type="thesis" date="2020" institute="ProQuest LLC" country="789 East Eisenhower Parkway, Ann Arbor, MI, USA">
        <title>Comparative Genomics and Chromosome Evolution.</title>
        <authorList>
            <person name="Mudd A.B."/>
        </authorList>
    </citation>
    <scope>NUCLEOTIDE SEQUENCE</scope>
    <source>
        <strain evidence="1">237g6f4</strain>
        <tissue evidence="1">Blood</tissue>
    </source>
</reference>
<name>A0AAV6YDI2_ENGPU</name>
<dbReference type="Proteomes" id="UP000824782">
    <property type="component" value="Unassembled WGS sequence"/>
</dbReference>
<evidence type="ECO:0000313" key="2">
    <source>
        <dbReference type="Proteomes" id="UP000824782"/>
    </source>
</evidence>
<comment type="caution">
    <text evidence="1">The sequence shown here is derived from an EMBL/GenBank/DDBJ whole genome shotgun (WGS) entry which is preliminary data.</text>
</comment>
<sequence>MVLSISVSPGMGEDKNHMATRILDLTLEMIYLITVEDYTVAEKFSECVKPFVSRGWTQISITELPPRSLIHKQNILELTSKITELLSGEVPIRCQDITFYFSMEEWEYIEGHKDQYKHILILNGLQRKQKPREQMASRILDLALEIISLITGMDYSVVKKSSGECVTPRVSQGWTRNPIDKPSPNIMIHYRRILELTSRITELLSG</sequence>
<feature type="non-terminal residue" evidence="1">
    <location>
        <position position="206"/>
    </location>
</feature>
<dbReference type="EMBL" id="WNYA01072721">
    <property type="protein sequence ID" value="KAG8535257.1"/>
    <property type="molecule type" value="Genomic_DNA"/>
</dbReference>
<accession>A0AAV6YDI2</accession>
<protein>
    <submittedName>
        <fullName evidence="1">Uncharacterized protein</fullName>
    </submittedName>
</protein>
<dbReference type="AlphaFoldDB" id="A0AAV6YDI2"/>